<proteinExistence type="predicted"/>
<dbReference type="SUPFAM" id="SSF53474">
    <property type="entry name" value="alpha/beta-Hydrolases"/>
    <property type="match status" value="1"/>
</dbReference>
<name>A0AAD3Y2L4_NEPGR</name>
<dbReference type="PANTHER" id="PTHR43139:SF25">
    <property type="entry name" value="ALPHA_BETA-HYDROLASES SUPERFAMILY PROTEIN"/>
    <property type="match status" value="1"/>
</dbReference>
<dbReference type="PANTHER" id="PTHR43139">
    <property type="entry name" value="SI:DKEY-122A22.2"/>
    <property type="match status" value="1"/>
</dbReference>
<sequence>MANCFSFTATKDRCYRFSFARAGLKSTTTELGEGTVIHCWAPKKHKDGKPALLLIHGFGANAMWQWDYYINLLIRTFNVYVPDLVFFGDSYTTRPDRTEAFQAQCLMSLMKGFGVQRMNAAGISYGGFVAYSLAAQFPASVEKVVLCSAGVCLEEKDMADGLFVVNSVKEAASILLPQTPEKMRELIRLSFFKPIKHVPSCFLDDYIHVMCTEFIEEKNQLLEALIKDRKLADLPKITQPTLIIWGEEDKIFPLPLAHRLKTNLGDNAQLVIIKEAGHGVYLEKTKEVLKHMKRFLVESGPSCGSSSNGANAV</sequence>
<dbReference type="PRINTS" id="PR00111">
    <property type="entry name" value="ABHYDROLASE"/>
</dbReference>
<dbReference type="AlphaFoldDB" id="A0AAD3Y2L4"/>
<evidence type="ECO:0000313" key="2">
    <source>
        <dbReference type="EMBL" id="GMH24706.1"/>
    </source>
</evidence>
<evidence type="ECO:0000259" key="1">
    <source>
        <dbReference type="Pfam" id="PF12697"/>
    </source>
</evidence>
<dbReference type="Gene3D" id="3.40.50.1820">
    <property type="entry name" value="alpha/beta hydrolase"/>
    <property type="match status" value="1"/>
</dbReference>
<protein>
    <recommendedName>
        <fullName evidence="1">AB hydrolase-1 domain-containing protein</fullName>
    </recommendedName>
</protein>
<evidence type="ECO:0000313" key="3">
    <source>
        <dbReference type="Proteomes" id="UP001279734"/>
    </source>
</evidence>
<gene>
    <name evidence="2" type="ORF">Nepgr_026549</name>
</gene>
<dbReference type="Pfam" id="PF12697">
    <property type="entry name" value="Abhydrolase_6"/>
    <property type="match status" value="1"/>
</dbReference>
<dbReference type="EMBL" id="BSYO01000028">
    <property type="protein sequence ID" value="GMH24706.1"/>
    <property type="molecule type" value="Genomic_DNA"/>
</dbReference>
<dbReference type="InterPro" id="IPR052370">
    <property type="entry name" value="Meta-cleavage_hydrolase"/>
</dbReference>
<dbReference type="Proteomes" id="UP001279734">
    <property type="component" value="Unassembled WGS sequence"/>
</dbReference>
<feature type="domain" description="AB hydrolase-1" evidence="1">
    <location>
        <begin position="52"/>
        <end position="288"/>
    </location>
</feature>
<keyword evidence="3" id="KW-1185">Reference proteome</keyword>
<organism evidence="2 3">
    <name type="scientific">Nepenthes gracilis</name>
    <name type="common">Slender pitcher plant</name>
    <dbReference type="NCBI Taxonomy" id="150966"/>
    <lineage>
        <taxon>Eukaryota</taxon>
        <taxon>Viridiplantae</taxon>
        <taxon>Streptophyta</taxon>
        <taxon>Embryophyta</taxon>
        <taxon>Tracheophyta</taxon>
        <taxon>Spermatophyta</taxon>
        <taxon>Magnoliopsida</taxon>
        <taxon>eudicotyledons</taxon>
        <taxon>Gunneridae</taxon>
        <taxon>Pentapetalae</taxon>
        <taxon>Caryophyllales</taxon>
        <taxon>Nepenthaceae</taxon>
        <taxon>Nepenthes</taxon>
    </lineage>
</organism>
<dbReference type="InterPro" id="IPR029058">
    <property type="entry name" value="AB_hydrolase_fold"/>
</dbReference>
<dbReference type="InterPro" id="IPR000073">
    <property type="entry name" value="AB_hydrolase_1"/>
</dbReference>
<reference evidence="2" key="1">
    <citation type="submission" date="2023-05" db="EMBL/GenBank/DDBJ databases">
        <title>Nepenthes gracilis genome sequencing.</title>
        <authorList>
            <person name="Fukushima K."/>
        </authorList>
    </citation>
    <scope>NUCLEOTIDE SEQUENCE</scope>
    <source>
        <strain evidence="2">SING2019-196</strain>
    </source>
</reference>
<comment type="caution">
    <text evidence="2">The sequence shown here is derived from an EMBL/GenBank/DDBJ whole genome shotgun (WGS) entry which is preliminary data.</text>
</comment>
<accession>A0AAD3Y2L4</accession>